<protein>
    <submittedName>
        <fullName evidence="1">Uncharacterized protein</fullName>
    </submittedName>
</protein>
<dbReference type="Proteomes" id="UP001164929">
    <property type="component" value="Chromosome 17"/>
</dbReference>
<comment type="caution">
    <text evidence="1">The sequence shown here is derived from an EMBL/GenBank/DDBJ whole genome shotgun (WGS) entry which is preliminary data.</text>
</comment>
<dbReference type="AlphaFoldDB" id="A0AAD6PSW3"/>
<reference evidence="1" key="1">
    <citation type="journal article" date="2023" name="Mol. Ecol. Resour.">
        <title>Chromosome-level genome assembly of a triploid poplar Populus alba 'Berolinensis'.</title>
        <authorList>
            <person name="Chen S."/>
            <person name="Yu Y."/>
            <person name="Wang X."/>
            <person name="Wang S."/>
            <person name="Zhang T."/>
            <person name="Zhou Y."/>
            <person name="He R."/>
            <person name="Meng N."/>
            <person name="Wang Y."/>
            <person name="Liu W."/>
            <person name="Liu Z."/>
            <person name="Liu J."/>
            <person name="Guo Q."/>
            <person name="Huang H."/>
            <person name="Sederoff R.R."/>
            <person name="Wang G."/>
            <person name="Qu G."/>
            <person name="Chen S."/>
        </authorList>
    </citation>
    <scope>NUCLEOTIDE SEQUENCE</scope>
    <source>
        <strain evidence="1">SC-2020</strain>
    </source>
</reference>
<accession>A0AAD6PSW3</accession>
<evidence type="ECO:0000313" key="1">
    <source>
        <dbReference type="EMBL" id="KAJ6959998.1"/>
    </source>
</evidence>
<proteinExistence type="predicted"/>
<keyword evidence="2" id="KW-1185">Reference proteome</keyword>
<sequence length="58" mass="6895">MHLVSLCASDKAVRFLFPIFYRVLYRMSFLDEIKRFRNMISSADLNKATHMCSLLHEQ</sequence>
<dbReference type="EMBL" id="JAQIZT010000017">
    <property type="protein sequence ID" value="KAJ6959998.1"/>
    <property type="molecule type" value="Genomic_DNA"/>
</dbReference>
<organism evidence="1 2">
    <name type="scientific">Populus alba x Populus x berolinensis</name>
    <dbReference type="NCBI Taxonomy" id="444605"/>
    <lineage>
        <taxon>Eukaryota</taxon>
        <taxon>Viridiplantae</taxon>
        <taxon>Streptophyta</taxon>
        <taxon>Embryophyta</taxon>
        <taxon>Tracheophyta</taxon>
        <taxon>Spermatophyta</taxon>
        <taxon>Magnoliopsida</taxon>
        <taxon>eudicotyledons</taxon>
        <taxon>Gunneridae</taxon>
        <taxon>Pentapetalae</taxon>
        <taxon>rosids</taxon>
        <taxon>fabids</taxon>
        <taxon>Malpighiales</taxon>
        <taxon>Salicaceae</taxon>
        <taxon>Saliceae</taxon>
        <taxon>Populus</taxon>
    </lineage>
</organism>
<gene>
    <name evidence="1" type="ORF">NC653_038141</name>
</gene>
<name>A0AAD6PSW3_9ROSI</name>
<evidence type="ECO:0000313" key="2">
    <source>
        <dbReference type="Proteomes" id="UP001164929"/>
    </source>
</evidence>